<feature type="domain" description="N-acetylmuramoyl-L-alanine amidase" evidence="3">
    <location>
        <begin position="9"/>
        <end position="121"/>
    </location>
</feature>
<dbReference type="Pfam" id="PF01510">
    <property type="entry name" value="Amidase_2"/>
    <property type="match status" value="1"/>
</dbReference>
<dbReference type="Gene3D" id="3.40.80.10">
    <property type="entry name" value="Peptidoglycan recognition protein-like"/>
    <property type="match status" value="1"/>
</dbReference>
<protein>
    <submittedName>
        <fullName evidence="4">Peptidoglycan-recognition protein</fullName>
    </submittedName>
</protein>
<organism evidence="4">
    <name type="scientific">Siphoviridae sp. ctYh54</name>
    <dbReference type="NCBI Taxonomy" id="2826379"/>
    <lineage>
        <taxon>Viruses</taxon>
        <taxon>Duplodnaviria</taxon>
        <taxon>Heunggongvirae</taxon>
        <taxon>Uroviricota</taxon>
        <taxon>Caudoviricetes</taxon>
    </lineage>
</organism>
<dbReference type="GO" id="GO:0008745">
    <property type="term" value="F:N-acetylmuramoyl-L-alanine amidase activity"/>
    <property type="evidence" value="ECO:0007669"/>
    <property type="project" value="InterPro"/>
</dbReference>
<dbReference type="InterPro" id="IPR002502">
    <property type="entry name" value="Amidase_domain"/>
</dbReference>
<keyword evidence="1" id="KW-0929">Antimicrobial</keyword>
<dbReference type="InterPro" id="IPR036505">
    <property type="entry name" value="Amidase/PGRP_sf"/>
</dbReference>
<dbReference type="EMBL" id="BK014884">
    <property type="protein sequence ID" value="DAD80559.1"/>
    <property type="molecule type" value="Genomic_DNA"/>
</dbReference>
<dbReference type="CDD" id="cd06583">
    <property type="entry name" value="PGRP"/>
    <property type="match status" value="1"/>
</dbReference>
<accession>A0A8S5MEP9</accession>
<proteinExistence type="predicted"/>
<keyword evidence="2" id="KW-0081">Bacteriolytic enzyme</keyword>
<evidence type="ECO:0000256" key="2">
    <source>
        <dbReference type="ARBA" id="ARBA00022638"/>
    </source>
</evidence>
<evidence type="ECO:0000259" key="3">
    <source>
        <dbReference type="Pfam" id="PF01510"/>
    </source>
</evidence>
<reference evidence="4" key="1">
    <citation type="journal article" date="2021" name="Proc. Natl. Acad. Sci. U.S.A.">
        <title>A Catalog of Tens of Thousands of Viruses from Human Metagenomes Reveals Hidden Associations with Chronic Diseases.</title>
        <authorList>
            <person name="Tisza M.J."/>
            <person name="Buck C.B."/>
        </authorList>
    </citation>
    <scope>NUCLEOTIDE SEQUENCE</scope>
    <source>
        <strain evidence="4">CtYh54</strain>
    </source>
</reference>
<dbReference type="GO" id="GO:0009253">
    <property type="term" value="P:peptidoglycan catabolic process"/>
    <property type="evidence" value="ECO:0007669"/>
    <property type="project" value="InterPro"/>
</dbReference>
<name>A0A8S5MEP9_9CAUD</name>
<evidence type="ECO:0000313" key="4">
    <source>
        <dbReference type="EMBL" id="DAD80559.1"/>
    </source>
</evidence>
<dbReference type="GO" id="GO:0001897">
    <property type="term" value="P:symbiont-mediated cytolysis of host cell"/>
    <property type="evidence" value="ECO:0007669"/>
    <property type="project" value="UniProtKB-ARBA"/>
</dbReference>
<sequence length="167" mass="18504">MTNKLYRCIVHWSAGTGKANATDKSHYHFLVQNDGSVIKGNYIPEDNANCNDGRYAAHTGGGNTGSIGISLCGMAGYQQGKPQSTKYPLTAIQCEAAWKKIAELCKAYNIPVTPETVMTHYEFGIKHPKTSSAGKIDIVYLPSQPKLKKEEIGNFIRNKVKWYYNNI</sequence>
<dbReference type="SUPFAM" id="SSF55846">
    <property type="entry name" value="N-acetylmuramoyl-L-alanine amidase-like"/>
    <property type="match status" value="1"/>
</dbReference>
<dbReference type="GO" id="GO:0042742">
    <property type="term" value="P:defense response to bacterium"/>
    <property type="evidence" value="ECO:0007669"/>
    <property type="project" value="UniProtKB-KW"/>
</dbReference>
<evidence type="ECO:0000256" key="1">
    <source>
        <dbReference type="ARBA" id="ARBA00022529"/>
    </source>
</evidence>